<dbReference type="GO" id="GO:0042761">
    <property type="term" value="P:very long-chain fatty acid biosynthetic process"/>
    <property type="evidence" value="ECO:0007669"/>
    <property type="project" value="TreeGrafter"/>
</dbReference>
<keyword evidence="7 10" id="KW-0443">Lipid metabolism</keyword>
<comment type="similarity">
    <text evidence="10">Belongs to the ELO family.</text>
</comment>
<dbReference type="GO" id="GO:0019367">
    <property type="term" value="P:fatty acid elongation, saturated fatty acid"/>
    <property type="evidence" value="ECO:0007669"/>
    <property type="project" value="TreeGrafter"/>
</dbReference>
<keyword evidence="3 10" id="KW-0808">Transferase</keyword>
<evidence type="ECO:0000256" key="2">
    <source>
        <dbReference type="ARBA" id="ARBA00022516"/>
    </source>
</evidence>
<evidence type="ECO:0000256" key="1">
    <source>
        <dbReference type="ARBA" id="ARBA00004141"/>
    </source>
</evidence>
<feature type="transmembrane region" description="Helical" evidence="10">
    <location>
        <begin position="147"/>
        <end position="164"/>
    </location>
</feature>
<dbReference type="PROSITE" id="PS01188">
    <property type="entry name" value="ELO"/>
    <property type="match status" value="1"/>
</dbReference>
<dbReference type="EC" id="2.3.1.199" evidence="10"/>
<evidence type="ECO:0000256" key="9">
    <source>
        <dbReference type="ARBA" id="ARBA00023160"/>
    </source>
</evidence>
<dbReference type="GO" id="GO:0009922">
    <property type="term" value="F:fatty acid elongase activity"/>
    <property type="evidence" value="ECO:0007669"/>
    <property type="project" value="UniProtKB-EC"/>
</dbReference>
<feature type="transmembrane region" description="Helical" evidence="10">
    <location>
        <begin position="116"/>
        <end position="135"/>
    </location>
</feature>
<feature type="transmembrane region" description="Helical" evidence="10">
    <location>
        <begin position="170"/>
        <end position="189"/>
    </location>
</feature>
<dbReference type="VEuPathDB" id="VectorBase:CSON013214"/>
<dbReference type="GO" id="GO:0034625">
    <property type="term" value="P:fatty acid elongation, monounsaturated fatty acid"/>
    <property type="evidence" value="ECO:0007669"/>
    <property type="project" value="TreeGrafter"/>
</dbReference>
<sequence length="262" mass="30940">MAFVLKKIIELHFYWNDECSDPRVKDWPLMKDPLAGLCILGAYLYFVKSLGPRLMQDRKPFKLDGIMKIYNIIQVLLCGMLVIDGIRFGFFTKYSLLCEPVDYTRSTLGMQTAVRAYGYFLIKVVDLLDTVFFVLRKKQNQVTFLHVYHHTGMVMLSWAGAKYFPGGHSVFMGLLNSFVHVVMYAYYYLTSVNEKYKKNIWWKKHITQLQMIQFGLIAIHWIVLLFKPWLKSDCNFPRWPVFILVPQNLFMFLSIIYEFELT</sequence>
<dbReference type="PANTHER" id="PTHR11157:SF21">
    <property type="entry name" value="ELONGATION OF VERY LONG CHAIN FATTY ACIDS PROTEIN"/>
    <property type="match status" value="1"/>
</dbReference>
<dbReference type="GO" id="GO:0030148">
    <property type="term" value="P:sphingolipid biosynthetic process"/>
    <property type="evidence" value="ECO:0007669"/>
    <property type="project" value="TreeGrafter"/>
</dbReference>
<dbReference type="AlphaFoldDB" id="A0A336LRW1"/>
<dbReference type="InterPro" id="IPR030457">
    <property type="entry name" value="ELO_CS"/>
</dbReference>
<evidence type="ECO:0000256" key="5">
    <source>
        <dbReference type="ARBA" id="ARBA00022832"/>
    </source>
</evidence>
<evidence type="ECO:0000256" key="3">
    <source>
        <dbReference type="ARBA" id="ARBA00022679"/>
    </source>
</evidence>
<evidence type="ECO:0000256" key="6">
    <source>
        <dbReference type="ARBA" id="ARBA00022989"/>
    </source>
</evidence>
<keyword evidence="4 10" id="KW-0812">Transmembrane</keyword>
<evidence type="ECO:0000256" key="10">
    <source>
        <dbReference type="RuleBase" id="RU361115"/>
    </source>
</evidence>
<feature type="transmembrane region" description="Helical" evidence="10">
    <location>
        <begin position="209"/>
        <end position="227"/>
    </location>
</feature>
<feature type="transmembrane region" description="Helical" evidence="10">
    <location>
        <begin position="239"/>
        <end position="259"/>
    </location>
</feature>
<keyword evidence="5 10" id="KW-0276">Fatty acid metabolism</keyword>
<dbReference type="OMA" id="WDESYKK"/>
<name>A0A336LRW1_CULSO</name>
<feature type="transmembrane region" description="Helical" evidence="10">
    <location>
        <begin position="72"/>
        <end position="96"/>
    </location>
</feature>
<keyword evidence="8 10" id="KW-0472">Membrane</keyword>
<evidence type="ECO:0000313" key="11">
    <source>
        <dbReference type="EMBL" id="SSX19299.1"/>
    </source>
</evidence>
<evidence type="ECO:0000256" key="4">
    <source>
        <dbReference type="ARBA" id="ARBA00022692"/>
    </source>
</evidence>
<keyword evidence="6 10" id="KW-1133">Transmembrane helix</keyword>
<proteinExistence type="inferred from homology"/>
<evidence type="ECO:0000256" key="7">
    <source>
        <dbReference type="ARBA" id="ARBA00023098"/>
    </source>
</evidence>
<keyword evidence="9 10" id="KW-0275">Fatty acid biosynthesis</keyword>
<evidence type="ECO:0000256" key="8">
    <source>
        <dbReference type="ARBA" id="ARBA00023136"/>
    </source>
</evidence>
<dbReference type="EMBL" id="UFQT01000065">
    <property type="protein sequence ID" value="SSX19299.1"/>
    <property type="molecule type" value="Genomic_DNA"/>
</dbReference>
<accession>A0A336LRW1</accession>
<dbReference type="InterPro" id="IPR002076">
    <property type="entry name" value="ELO_fam"/>
</dbReference>
<dbReference type="GO" id="GO:0005789">
    <property type="term" value="C:endoplasmic reticulum membrane"/>
    <property type="evidence" value="ECO:0007669"/>
    <property type="project" value="TreeGrafter"/>
</dbReference>
<reference evidence="11" key="1">
    <citation type="submission" date="2018-07" db="EMBL/GenBank/DDBJ databases">
        <authorList>
            <person name="Quirk P.G."/>
            <person name="Krulwich T.A."/>
        </authorList>
    </citation>
    <scope>NUCLEOTIDE SEQUENCE</scope>
</reference>
<keyword evidence="2 10" id="KW-0444">Lipid biosynthesis</keyword>
<comment type="subcellular location">
    <subcellularLocation>
        <location evidence="1">Membrane</location>
        <topology evidence="1">Multi-pass membrane protein</topology>
    </subcellularLocation>
</comment>
<organism evidence="11">
    <name type="scientific">Culicoides sonorensis</name>
    <name type="common">Biting midge</name>
    <dbReference type="NCBI Taxonomy" id="179676"/>
    <lineage>
        <taxon>Eukaryota</taxon>
        <taxon>Metazoa</taxon>
        <taxon>Ecdysozoa</taxon>
        <taxon>Arthropoda</taxon>
        <taxon>Hexapoda</taxon>
        <taxon>Insecta</taxon>
        <taxon>Pterygota</taxon>
        <taxon>Neoptera</taxon>
        <taxon>Endopterygota</taxon>
        <taxon>Diptera</taxon>
        <taxon>Nematocera</taxon>
        <taxon>Chironomoidea</taxon>
        <taxon>Ceratopogonidae</taxon>
        <taxon>Ceratopogoninae</taxon>
        <taxon>Culicoides</taxon>
        <taxon>Monoculicoides</taxon>
    </lineage>
</organism>
<gene>
    <name evidence="11" type="primary">CSON013214</name>
</gene>
<comment type="catalytic activity">
    <reaction evidence="10">
        <text>a very-long-chain acyl-CoA + malonyl-CoA + H(+) = a very-long-chain 3-oxoacyl-CoA + CO2 + CoA</text>
        <dbReference type="Rhea" id="RHEA:32727"/>
        <dbReference type="ChEBI" id="CHEBI:15378"/>
        <dbReference type="ChEBI" id="CHEBI:16526"/>
        <dbReference type="ChEBI" id="CHEBI:57287"/>
        <dbReference type="ChEBI" id="CHEBI:57384"/>
        <dbReference type="ChEBI" id="CHEBI:90725"/>
        <dbReference type="ChEBI" id="CHEBI:90736"/>
        <dbReference type="EC" id="2.3.1.199"/>
    </reaction>
</comment>
<dbReference type="PANTHER" id="PTHR11157">
    <property type="entry name" value="FATTY ACID ACYL TRANSFERASE-RELATED"/>
    <property type="match status" value="1"/>
</dbReference>
<dbReference type="GO" id="GO:0034626">
    <property type="term" value="P:fatty acid elongation, polyunsaturated fatty acid"/>
    <property type="evidence" value="ECO:0007669"/>
    <property type="project" value="TreeGrafter"/>
</dbReference>
<dbReference type="Pfam" id="PF01151">
    <property type="entry name" value="ELO"/>
    <property type="match status" value="1"/>
</dbReference>
<protein>
    <recommendedName>
        <fullName evidence="10">Elongation of very long chain fatty acids protein</fullName>
        <ecNumber evidence="10">2.3.1.199</ecNumber>
    </recommendedName>
    <alternativeName>
        <fullName evidence="10">Very-long-chain 3-oxoacyl-CoA synthase</fullName>
    </alternativeName>
</protein>